<feature type="compositionally biased region" description="Low complexity" evidence="1">
    <location>
        <begin position="295"/>
        <end position="307"/>
    </location>
</feature>
<feature type="region of interest" description="Disordered" evidence="1">
    <location>
        <begin position="677"/>
        <end position="749"/>
    </location>
</feature>
<dbReference type="AlphaFoldDB" id="A0A2J7PIG1"/>
<dbReference type="Proteomes" id="UP000235965">
    <property type="component" value="Unassembled WGS sequence"/>
</dbReference>
<feature type="region of interest" description="Disordered" evidence="1">
    <location>
        <begin position="472"/>
        <end position="509"/>
    </location>
</feature>
<evidence type="ECO:0000313" key="3">
    <source>
        <dbReference type="EMBL" id="PNF16108.1"/>
    </source>
</evidence>
<feature type="compositionally biased region" description="Polar residues" evidence="1">
    <location>
        <begin position="25"/>
        <end position="45"/>
    </location>
</feature>
<dbReference type="STRING" id="105785.A0A2J7PIG1"/>
<feature type="compositionally biased region" description="Low complexity" evidence="1">
    <location>
        <begin position="681"/>
        <end position="701"/>
    </location>
</feature>
<proteinExistence type="predicted"/>
<dbReference type="SUPFAM" id="SSF51045">
    <property type="entry name" value="WW domain"/>
    <property type="match status" value="1"/>
</dbReference>
<dbReference type="PROSITE" id="PS50020">
    <property type="entry name" value="WW_DOMAIN_2"/>
    <property type="match status" value="1"/>
</dbReference>
<feature type="compositionally biased region" description="Basic residues" evidence="1">
    <location>
        <begin position="620"/>
        <end position="629"/>
    </location>
</feature>
<accession>A0A2J7PIG1</accession>
<dbReference type="InParanoid" id="A0A2J7PIG1"/>
<feature type="compositionally biased region" description="Polar residues" evidence="1">
    <location>
        <begin position="846"/>
        <end position="860"/>
    </location>
</feature>
<sequence length="899" mass="96308">MGMKRRGTGRRQVLNLNDKQDSPRRTWQTKYQQICAEHSSQNGDSESGAGVQGAISSTSSSKADSNNPLTGLVGPYHSDSEAEEEGREAAGELDAKVSDFLKEIQTIAPAKPHAENPTSQMTELVHSADTRSHIQPSSAMAWQECYDENSGYVYYWNMETNAVTWEMPPEYQAYIASTTAMQAQHWMMEQPMGMVPVMPAHQQMMSHASMIPVAATSVASPRTGVVSKNRTELKPPGTVTESNAKTSATKRKRKNAASDSEDERIEMITSYGPASEEESEDEEVALPAKKKKGTFSKTKTQSTSKAAGYATGPCGHPSMGPELPTESQFVVGPQLQPVECNMNSQTEGQADSETVASSGSQLVFNNGEELILNSDNVTSGTSSLVSNSVPDMGPPGEEMEVHDVEEPQVQKADSLKTDHEEGGYSAPDSSEDKAVTDEAEVLIKPDNSVAECESSVANSAGWTVSRLKMEAAELMDELGTQGSDNTSPLPPTTEEESDESGETDEGVILSRLRSQARVLKELGGEIPDEIRHLIDQSATEAASPCVAEDVIAQIERELPPDYQNSNNKGEENSITNKRKTKQASSSSAEHSPKPTSFALIAGYGDGSDQEEESSNNWQSKKNKPVKIKKLPLVQPGSNSASLFPIMDYDAQAGSSKEKDVKSVASVSSAVAASDIEVEETSISGPNESIPSSSKSSEFGGSLFPAINADSVAPASTECTKPQVSSEHVSSAVTGTGLESNLPDSTTSSKAYKRKIRLEIGAIFPSTSVPKPPTSTEYSTPTAATCSEVKTGQPSTTTTATTTAASSTVNYSTWTYYNSDPASGERRGFGFQSVGFEDMTESFPADRSTSADTGKPLSQQKKGIINFIKAETINLPKPEEQVSKNVQNAEEEDHIHGEVR</sequence>
<dbReference type="CDD" id="cd00201">
    <property type="entry name" value="WW"/>
    <property type="match status" value="1"/>
</dbReference>
<dbReference type="InterPro" id="IPR001202">
    <property type="entry name" value="WW_dom"/>
</dbReference>
<feature type="domain" description="WW" evidence="2">
    <location>
        <begin position="142"/>
        <end position="170"/>
    </location>
</feature>
<dbReference type="Gene3D" id="2.20.70.10">
    <property type="match status" value="1"/>
</dbReference>
<dbReference type="PANTHER" id="PTHR46697:SF1">
    <property type="entry name" value="FORMIN-BINDING PROTEIN 4"/>
    <property type="match status" value="1"/>
</dbReference>
<evidence type="ECO:0000256" key="1">
    <source>
        <dbReference type="SAM" id="MobiDB-lite"/>
    </source>
</evidence>
<evidence type="ECO:0000313" key="4">
    <source>
        <dbReference type="Proteomes" id="UP000235965"/>
    </source>
</evidence>
<evidence type="ECO:0000259" key="2">
    <source>
        <dbReference type="PROSITE" id="PS50020"/>
    </source>
</evidence>
<dbReference type="Pfam" id="PF00397">
    <property type="entry name" value="WW"/>
    <property type="match status" value="1"/>
</dbReference>
<protein>
    <recommendedName>
        <fullName evidence="2">WW domain-containing protein</fullName>
    </recommendedName>
</protein>
<feature type="compositionally biased region" description="Low complexity" evidence="1">
    <location>
        <begin position="794"/>
        <end position="803"/>
    </location>
</feature>
<feature type="region of interest" description="Disordered" evidence="1">
    <location>
        <begin position="222"/>
        <end position="326"/>
    </location>
</feature>
<dbReference type="SMART" id="SM00456">
    <property type="entry name" value="WW"/>
    <property type="match status" value="1"/>
</dbReference>
<comment type="caution">
    <text evidence="3">The sequence shown here is derived from an EMBL/GenBank/DDBJ whole genome shotgun (WGS) entry which is preliminary data.</text>
</comment>
<gene>
    <name evidence="3" type="ORF">B7P43_G03288</name>
</gene>
<keyword evidence="4" id="KW-1185">Reference proteome</keyword>
<reference evidence="3 4" key="1">
    <citation type="submission" date="2017-12" db="EMBL/GenBank/DDBJ databases">
        <title>Hemimetabolous genomes reveal molecular basis of termite eusociality.</title>
        <authorList>
            <person name="Harrison M.C."/>
            <person name="Jongepier E."/>
            <person name="Robertson H.M."/>
            <person name="Arning N."/>
            <person name="Bitard-Feildel T."/>
            <person name="Chao H."/>
            <person name="Childers C.P."/>
            <person name="Dinh H."/>
            <person name="Doddapaneni H."/>
            <person name="Dugan S."/>
            <person name="Gowin J."/>
            <person name="Greiner C."/>
            <person name="Han Y."/>
            <person name="Hu H."/>
            <person name="Hughes D.S.T."/>
            <person name="Huylmans A.-K."/>
            <person name="Kemena C."/>
            <person name="Kremer L.P.M."/>
            <person name="Lee S.L."/>
            <person name="Lopez-Ezquerra A."/>
            <person name="Mallet L."/>
            <person name="Monroy-Kuhn J.M."/>
            <person name="Moser A."/>
            <person name="Murali S.C."/>
            <person name="Muzny D.M."/>
            <person name="Otani S."/>
            <person name="Piulachs M.-D."/>
            <person name="Poelchau M."/>
            <person name="Qu J."/>
            <person name="Schaub F."/>
            <person name="Wada-Katsumata A."/>
            <person name="Worley K.C."/>
            <person name="Xie Q."/>
            <person name="Ylla G."/>
            <person name="Poulsen M."/>
            <person name="Gibbs R.A."/>
            <person name="Schal C."/>
            <person name="Richards S."/>
            <person name="Belles X."/>
            <person name="Korb J."/>
            <person name="Bornberg-Bauer E."/>
        </authorList>
    </citation>
    <scope>NUCLEOTIDE SEQUENCE [LARGE SCALE GENOMIC DNA]</scope>
    <source>
        <tissue evidence="3">Whole body</tissue>
    </source>
</reference>
<feature type="region of interest" description="Disordered" evidence="1">
    <location>
        <begin position="764"/>
        <end position="803"/>
    </location>
</feature>
<name>A0A2J7PIG1_9NEOP</name>
<dbReference type="OrthoDB" id="2444812at2759"/>
<organism evidence="3 4">
    <name type="scientific">Cryptotermes secundus</name>
    <dbReference type="NCBI Taxonomy" id="105785"/>
    <lineage>
        <taxon>Eukaryota</taxon>
        <taxon>Metazoa</taxon>
        <taxon>Ecdysozoa</taxon>
        <taxon>Arthropoda</taxon>
        <taxon>Hexapoda</taxon>
        <taxon>Insecta</taxon>
        <taxon>Pterygota</taxon>
        <taxon>Neoptera</taxon>
        <taxon>Polyneoptera</taxon>
        <taxon>Dictyoptera</taxon>
        <taxon>Blattodea</taxon>
        <taxon>Blattoidea</taxon>
        <taxon>Termitoidae</taxon>
        <taxon>Kalotermitidae</taxon>
        <taxon>Cryptotermitinae</taxon>
        <taxon>Cryptotermes</taxon>
    </lineage>
</organism>
<feature type="compositionally biased region" description="Basic and acidic residues" evidence="1">
    <location>
        <begin position="413"/>
        <end position="422"/>
    </location>
</feature>
<feature type="compositionally biased region" description="Polar residues" evidence="1">
    <location>
        <begin position="776"/>
        <end position="793"/>
    </location>
</feature>
<feature type="compositionally biased region" description="Polar residues" evidence="1">
    <location>
        <begin position="562"/>
        <end position="575"/>
    </location>
</feature>
<feature type="region of interest" description="Disordered" evidence="1">
    <location>
        <begin position="1"/>
        <end position="91"/>
    </location>
</feature>
<feature type="region of interest" description="Disordered" evidence="1">
    <location>
        <begin position="839"/>
        <end position="899"/>
    </location>
</feature>
<feature type="compositionally biased region" description="Polar residues" evidence="1">
    <location>
        <begin position="716"/>
        <end position="749"/>
    </location>
</feature>
<feature type="non-terminal residue" evidence="3">
    <location>
        <position position="899"/>
    </location>
</feature>
<feature type="region of interest" description="Disordered" evidence="1">
    <location>
        <begin position="552"/>
        <end position="631"/>
    </location>
</feature>
<dbReference type="EMBL" id="NEVH01025127">
    <property type="protein sequence ID" value="PNF16108.1"/>
    <property type="molecule type" value="Genomic_DNA"/>
</dbReference>
<feature type="compositionally biased region" description="Acidic residues" evidence="1">
    <location>
        <begin position="275"/>
        <end position="284"/>
    </location>
</feature>
<feature type="compositionally biased region" description="Polar residues" evidence="1">
    <location>
        <begin position="374"/>
        <end position="389"/>
    </location>
</feature>
<dbReference type="InterPro" id="IPR053076">
    <property type="entry name" value="WW_domain_protein"/>
</dbReference>
<feature type="compositionally biased region" description="Acidic residues" evidence="1">
    <location>
        <begin position="493"/>
        <end position="505"/>
    </location>
</feature>
<dbReference type="InterPro" id="IPR036020">
    <property type="entry name" value="WW_dom_sf"/>
</dbReference>
<feature type="region of interest" description="Disordered" evidence="1">
    <location>
        <begin position="374"/>
        <end position="437"/>
    </location>
</feature>
<dbReference type="PANTHER" id="PTHR46697">
    <property type="entry name" value="FORMIN-BINDING PROTEIN 4"/>
    <property type="match status" value="1"/>
</dbReference>